<evidence type="ECO:0000313" key="1">
    <source>
        <dbReference type="EMBL" id="PNF27497.1"/>
    </source>
</evidence>
<evidence type="ECO:0008006" key="3">
    <source>
        <dbReference type="Google" id="ProtNLM"/>
    </source>
</evidence>
<reference evidence="1 2" key="1">
    <citation type="submission" date="2017-12" db="EMBL/GenBank/DDBJ databases">
        <title>Hemimetabolous genomes reveal molecular basis of termite eusociality.</title>
        <authorList>
            <person name="Harrison M.C."/>
            <person name="Jongepier E."/>
            <person name="Robertson H.M."/>
            <person name="Arning N."/>
            <person name="Bitard-Feildel T."/>
            <person name="Chao H."/>
            <person name="Childers C.P."/>
            <person name="Dinh H."/>
            <person name="Doddapaneni H."/>
            <person name="Dugan S."/>
            <person name="Gowin J."/>
            <person name="Greiner C."/>
            <person name="Han Y."/>
            <person name="Hu H."/>
            <person name="Hughes D.S.T."/>
            <person name="Huylmans A.-K."/>
            <person name="Kemena C."/>
            <person name="Kremer L.P.M."/>
            <person name="Lee S.L."/>
            <person name="Lopez-Ezquerra A."/>
            <person name="Mallet L."/>
            <person name="Monroy-Kuhn J.M."/>
            <person name="Moser A."/>
            <person name="Murali S.C."/>
            <person name="Muzny D.M."/>
            <person name="Otani S."/>
            <person name="Piulachs M.-D."/>
            <person name="Poelchau M."/>
            <person name="Qu J."/>
            <person name="Schaub F."/>
            <person name="Wada-Katsumata A."/>
            <person name="Worley K.C."/>
            <person name="Xie Q."/>
            <person name="Ylla G."/>
            <person name="Poulsen M."/>
            <person name="Gibbs R.A."/>
            <person name="Schal C."/>
            <person name="Richards S."/>
            <person name="Belles X."/>
            <person name="Korb J."/>
            <person name="Bornberg-Bauer E."/>
        </authorList>
    </citation>
    <scope>NUCLEOTIDE SEQUENCE [LARGE SCALE GENOMIC DNA]</scope>
    <source>
        <tissue evidence="1">Whole body</tissue>
    </source>
</reference>
<accession>A0A2J7QFX2</accession>
<dbReference type="Proteomes" id="UP000235965">
    <property type="component" value="Unassembled WGS sequence"/>
</dbReference>
<dbReference type="InParanoid" id="A0A2J7QFX2"/>
<dbReference type="Pfam" id="PF15489">
    <property type="entry name" value="CTC1"/>
    <property type="match status" value="1"/>
</dbReference>
<proteinExistence type="predicted"/>
<dbReference type="OrthoDB" id="8221715at2759"/>
<keyword evidence="2" id="KW-1185">Reference proteome</keyword>
<dbReference type="GO" id="GO:0003697">
    <property type="term" value="F:single-stranded DNA binding"/>
    <property type="evidence" value="ECO:0007669"/>
    <property type="project" value="InterPro"/>
</dbReference>
<gene>
    <name evidence="1" type="ORF">B7P43_G04292</name>
</gene>
<dbReference type="InterPro" id="IPR029156">
    <property type="entry name" value="CTC1"/>
</dbReference>
<organism evidence="1 2">
    <name type="scientific">Cryptotermes secundus</name>
    <dbReference type="NCBI Taxonomy" id="105785"/>
    <lineage>
        <taxon>Eukaryota</taxon>
        <taxon>Metazoa</taxon>
        <taxon>Ecdysozoa</taxon>
        <taxon>Arthropoda</taxon>
        <taxon>Hexapoda</taxon>
        <taxon>Insecta</taxon>
        <taxon>Pterygota</taxon>
        <taxon>Neoptera</taxon>
        <taxon>Polyneoptera</taxon>
        <taxon>Dictyoptera</taxon>
        <taxon>Blattodea</taxon>
        <taxon>Blattoidea</taxon>
        <taxon>Termitoidae</taxon>
        <taxon>Kalotermitidae</taxon>
        <taxon>Cryptotermitinae</taxon>
        <taxon>Cryptotermes</taxon>
    </lineage>
</organism>
<sequence>MKNIVLKLRAAPGCNGVSLYFTKWGCRAYPYGLVPGAQVCAMFVSKHESRSSSFTYFQTTEFTTIEVLHIPHTVDINTVSNTCSRPLASWGDICILGKDAEYAAAGSILWGTFSTIKILTLMATTSCSKCGSFFRSGCCVGCNLYPASPKLSVTAACCIEDSFGKILIFMKDDQVCQLLGLSKPYWDVLTKVISHDGSKIELPQSQWNPEDPIGKQVLQALLKTVEIRQLPFHILCRKMNVNKTDTMYADMPKLNCLQLQKPRPPFSFSVFKKGISQP</sequence>
<protein>
    <recommendedName>
        <fullName evidence="3">CST complex subunit CTC1</fullName>
    </recommendedName>
</protein>
<dbReference type="EMBL" id="NEVH01014838">
    <property type="protein sequence ID" value="PNF27497.1"/>
    <property type="molecule type" value="Genomic_DNA"/>
</dbReference>
<evidence type="ECO:0000313" key="2">
    <source>
        <dbReference type="Proteomes" id="UP000235965"/>
    </source>
</evidence>
<dbReference type="AlphaFoldDB" id="A0A2J7QFX2"/>
<name>A0A2J7QFX2_9NEOP</name>
<dbReference type="STRING" id="105785.A0A2J7QFX2"/>
<comment type="caution">
    <text evidence="1">The sequence shown here is derived from an EMBL/GenBank/DDBJ whole genome shotgun (WGS) entry which is preliminary data.</text>
</comment>